<proteinExistence type="predicted"/>
<dbReference type="STRING" id="1508389.SAMN05444003_2471"/>
<name>A0A1M5RBK8_9RHOB</name>
<reference evidence="2 3" key="1">
    <citation type="submission" date="2016-11" db="EMBL/GenBank/DDBJ databases">
        <authorList>
            <person name="Jaros S."/>
            <person name="Januszkiewicz K."/>
            <person name="Wedrychowicz H."/>
        </authorList>
    </citation>
    <scope>NUCLEOTIDE SEQUENCE [LARGE SCALE GENOMIC DNA]</scope>
    <source>
        <strain evidence="2 3">DSM 28715</strain>
    </source>
</reference>
<evidence type="ECO:0000313" key="2">
    <source>
        <dbReference type="EMBL" id="SHH23203.1"/>
    </source>
</evidence>
<organism evidence="2 3">
    <name type="scientific">Cognatiyoonia sediminum</name>
    <dbReference type="NCBI Taxonomy" id="1508389"/>
    <lineage>
        <taxon>Bacteria</taxon>
        <taxon>Pseudomonadati</taxon>
        <taxon>Pseudomonadota</taxon>
        <taxon>Alphaproteobacteria</taxon>
        <taxon>Rhodobacterales</taxon>
        <taxon>Paracoccaceae</taxon>
        <taxon>Cognatiyoonia</taxon>
    </lineage>
</organism>
<feature type="chain" id="PRO_5012364216" description="DUF4177 domain-containing protein" evidence="1">
    <location>
        <begin position="33"/>
        <end position="105"/>
    </location>
</feature>
<gene>
    <name evidence="2" type="ORF">SAMN05444003_2471</name>
</gene>
<keyword evidence="1" id="KW-0732">Signal</keyword>
<dbReference type="EMBL" id="FQXB01000004">
    <property type="protein sequence ID" value="SHH23203.1"/>
    <property type="molecule type" value="Genomic_DNA"/>
</dbReference>
<sequence>MNNTPVTGHLIPMKQLLFSILVTGLSATAAQAACYADYKAKQDDPLRLHYGVAEISGDCTVRSAERQLQGRLASQGWTLLNVLSVFDDAGLDERKDSAGDNYLRY</sequence>
<feature type="signal peptide" evidence="1">
    <location>
        <begin position="1"/>
        <end position="32"/>
    </location>
</feature>
<evidence type="ECO:0000256" key="1">
    <source>
        <dbReference type="SAM" id="SignalP"/>
    </source>
</evidence>
<keyword evidence="3" id="KW-1185">Reference proteome</keyword>
<dbReference type="AlphaFoldDB" id="A0A1M5RBK8"/>
<accession>A0A1M5RBK8</accession>
<evidence type="ECO:0000313" key="3">
    <source>
        <dbReference type="Proteomes" id="UP000184074"/>
    </source>
</evidence>
<dbReference type="Proteomes" id="UP000184074">
    <property type="component" value="Unassembled WGS sequence"/>
</dbReference>
<evidence type="ECO:0008006" key="4">
    <source>
        <dbReference type="Google" id="ProtNLM"/>
    </source>
</evidence>
<protein>
    <recommendedName>
        <fullName evidence="4">DUF4177 domain-containing protein</fullName>
    </recommendedName>
</protein>